<name>A0A212KKF3_9PROT</name>
<dbReference type="NCBIfam" id="TIGR00262">
    <property type="entry name" value="trpA"/>
    <property type="match status" value="1"/>
</dbReference>
<proteinExistence type="inferred from homology"/>
<keyword evidence="4 9" id="KW-0028">Amino-acid biosynthesis</keyword>
<dbReference type="SUPFAM" id="SSF51366">
    <property type="entry name" value="Ribulose-phoshate binding barrel"/>
    <property type="match status" value="1"/>
</dbReference>
<evidence type="ECO:0000256" key="2">
    <source>
        <dbReference type="ARBA" id="ARBA00004733"/>
    </source>
</evidence>
<dbReference type="GO" id="GO:0004834">
    <property type="term" value="F:tryptophan synthase activity"/>
    <property type="evidence" value="ECO:0007669"/>
    <property type="project" value="UniProtKB-UniRule"/>
</dbReference>
<dbReference type="CDD" id="cd04724">
    <property type="entry name" value="Tryptophan_synthase_alpha"/>
    <property type="match status" value="1"/>
</dbReference>
<feature type="active site" description="Proton acceptor" evidence="9">
    <location>
        <position position="61"/>
    </location>
</feature>
<dbReference type="InterPro" id="IPR011060">
    <property type="entry name" value="RibuloseP-bd_barrel"/>
</dbReference>
<dbReference type="FunFam" id="3.20.20.70:FF:000037">
    <property type="entry name" value="Tryptophan synthase alpha chain"/>
    <property type="match status" value="1"/>
</dbReference>
<dbReference type="Gene3D" id="3.20.20.70">
    <property type="entry name" value="Aldolase class I"/>
    <property type="match status" value="1"/>
</dbReference>
<dbReference type="HAMAP" id="MF_00131">
    <property type="entry name" value="Trp_synth_alpha"/>
    <property type="match status" value="1"/>
</dbReference>
<evidence type="ECO:0000256" key="4">
    <source>
        <dbReference type="ARBA" id="ARBA00022605"/>
    </source>
</evidence>
<feature type="active site" description="Proton acceptor" evidence="9">
    <location>
        <position position="50"/>
    </location>
</feature>
<reference evidence="11" key="1">
    <citation type="submission" date="2016-04" db="EMBL/GenBank/DDBJ databases">
        <authorList>
            <person name="Evans L.H."/>
            <person name="Alamgir A."/>
            <person name="Owens N."/>
            <person name="Weber N.D."/>
            <person name="Virtaneva K."/>
            <person name="Barbian K."/>
            <person name="Babar A."/>
            <person name="Rosenke K."/>
        </authorList>
    </citation>
    <scope>NUCLEOTIDE SEQUENCE</scope>
    <source>
        <strain evidence="11">86</strain>
    </source>
</reference>
<comment type="subunit">
    <text evidence="3 9">Tetramer of two alpha and two beta chains.</text>
</comment>
<evidence type="ECO:0000256" key="10">
    <source>
        <dbReference type="RuleBase" id="RU003662"/>
    </source>
</evidence>
<dbReference type="PROSITE" id="PS00167">
    <property type="entry name" value="TRP_SYNTHASE_ALPHA"/>
    <property type="match status" value="1"/>
</dbReference>
<evidence type="ECO:0000256" key="5">
    <source>
        <dbReference type="ARBA" id="ARBA00022822"/>
    </source>
</evidence>
<dbReference type="InterPro" id="IPR013785">
    <property type="entry name" value="Aldolase_TIM"/>
</dbReference>
<evidence type="ECO:0000256" key="6">
    <source>
        <dbReference type="ARBA" id="ARBA00023141"/>
    </source>
</evidence>
<gene>
    <name evidence="9 11" type="primary">trpA</name>
    <name evidence="11" type="ORF">KL86APRO_20462</name>
</gene>
<evidence type="ECO:0000313" key="11">
    <source>
        <dbReference type="EMBL" id="SBW12137.1"/>
    </source>
</evidence>
<dbReference type="InterPro" id="IPR002028">
    <property type="entry name" value="Trp_synthase_suA"/>
</dbReference>
<dbReference type="EC" id="4.2.1.20" evidence="9"/>
<protein>
    <recommendedName>
        <fullName evidence="9">Tryptophan synthase alpha chain</fullName>
        <ecNumber evidence="9">4.2.1.20</ecNumber>
    </recommendedName>
</protein>
<evidence type="ECO:0000256" key="3">
    <source>
        <dbReference type="ARBA" id="ARBA00011270"/>
    </source>
</evidence>
<evidence type="ECO:0000256" key="8">
    <source>
        <dbReference type="ARBA" id="ARBA00049047"/>
    </source>
</evidence>
<comment type="pathway">
    <text evidence="2 9">Amino-acid biosynthesis; L-tryptophan biosynthesis; L-tryptophan from chorismate: step 5/5.</text>
</comment>
<keyword evidence="7 9" id="KW-0456">Lyase</keyword>
<evidence type="ECO:0000256" key="9">
    <source>
        <dbReference type="HAMAP-Rule" id="MF_00131"/>
    </source>
</evidence>
<accession>A0A212KKF3</accession>
<dbReference type="Pfam" id="PF00290">
    <property type="entry name" value="Trp_syntA"/>
    <property type="match status" value="1"/>
</dbReference>
<keyword evidence="6 9" id="KW-0057">Aromatic amino acid biosynthesis</keyword>
<dbReference type="GO" id="GO:0005829">
    <property type="term" value="C:cytosol"/>
    <property type="evidence" value="ECO:0007669"/>
    <property type="project" value="TreeGrafter"/>
</dbReference>
<evidence type="ECO:0000256" key="1">
    <source>
        <dbReference type="ARBA" id="ARBA00003365"/>
    </source>
</evidence>
<dbReference type="AlphaFoldDB" id="A0A212KKF3"/>
<keyword evidence="5 9" id="KW-0822">Tryptophan biosynthesis</keyword>
<organism evidence="11">
    <name type="scientific">uncultured Alphaproteobacteria bacterium</name>
    <dbReference type="NCBI Taxonomy" id="91750"/>
    <lineage>
        <taxon>Bacteria</taxon>
        <taxon>Pseudomonadati</taxon>
        <taxon>Pseudomonadota</taxon>
        <taxon>Alphaproteobacteria</taxon>
        <taxon>environmental samples</taxon>
    </lineage>
</organism>
<dbReference type="UniPathway" id="UPA00035">
    <property type="reaction ID" value="UER00044"/>
</dbReference>
<dbReference type="EMBL" id="FLUO01000002">
    <property type="protein sequence ID" value="SBW12137.1"/>
    <property type="molecule type" value="Genomic_DNA"/>
</dbReference>
<dbReference type="PANTHER" id="PTHR43406">
    <property type="entry name" value="TRYPTOPHAN SYNTHASE, ALPHA CHAIN"/>
    <property type="match status" value="1"/>
</dbReference>
<dbReference type="PANTHER" id="PTHR43406:SF1">
    <property type="entry name" value="TRYPTOPHAN SYNTHASE ALPHA CHAIN, CHLOROPLASTIC"/>
    <property type="match status" value="1"/>
</dbReference>
<sequence>MTERLSRRFAALKAADRAALVVYVAATDPDAATATALMQALPEAGADVVELGMPFTDPMADGPSIQKAALRALKAGASMRATLAQLQAFRAVDEDTPVILMGYYNPIDSYGADRFAADAAAAGADGVIVVDVPPEEAGELTPALHRHGLDFICLATPTSDDARLPKILAHASGFLYYVAVLGITGTRSAAAAQVERAVARIRKHTGLPIAVGFGIKTPENAAEMARVADAAVVGSAVIDTLAATLTADGRATPETIPAVAAFVSQLAKGVHGARA</sequence>
<dbReference type="InterPro" id="IPR018204">
    <property type="entry name" value="Trp_synthase_alpha_AS"/>
</dbReference>
<comment type="catalytic activity">
    <reaction evidence="8 9">
        <text>(1S,2R)-1-C-(indol-3-yl)glycerol 3-phosphate + L-serine = D-glyceraldehyde 3-phosphate + L-tryptophan + H2O</text>
        <dbReference type="Rhea" id="RHEA:10532"/>
        <dbReference type="ChEBI" id="CHEBI:15377"/>
        <dbReference type="ChEBI" id="CHEBI:33384"/>
        <dbReference type="ChEBI" id="CHEBI:57912"/>
        <dbReference type="ChEBI" id="CHEBI:58866"/>
        <dbReference type="ChEBI" id="CHEBI:59776"/>
        <dbReference type="EC" id="4.2.1.20"/>
    </reaction>
</comment>
<comment type="function">
    <text evidence="1 9">The alpha subunit is responsible for the aldol cleavage of indoleglycerol phosphate to indole and glyceraldehyde 3-phosphate.</text>
</comment>
<comment type="similarity">
    <text evidence="9 10">Belongs to the TrpA family.</text>
</comment>
<evidence type="ECO:0000256" key="7">
    <source>
        <dbReference type="ARBA" id="ARBA00023239"/>
    </source>
</evidence>